<dbReference type="EMBL" id="BARV01016892">
    <property type="protein sequence ID" value="GAI31618.1"/>
    <property type="molecule type" value="Genomic_DNA"/>
</dbReference>
<protein>
    <submittedName>
        <fullName evidence="2">Uncharacterized protein</fullName>
    </submittedName>
</protein>
<accession>X1MK14</accession>
<feature type="compositionally biased region" description="Basic and acidic residues" evidence="1">
    <location>
        <begin position="51"/>
        <end position="62"/>
    </location>
</feature>
<feature type="compositionally biased region" description="Polar residues" evidence="1">
    <location>
        <begin position="30"/>
        <end position="40"/>
    </location>
</feature>
<dbReference type="AlphaFoldDB" id="X1MK14"/>
<organism evidence="2">
    <name type="scientific">marine sediment metagenome</name>
    <dbReference type="NCBI Taxonomy" id="412755"/>
    <lineage>
        <taxon>unclassified sequences</taxon>
        <taxon>metagenomes</taxon>
        <taxon>ecological metagenomes</taxon>
    </lineage>
</organism>
<feature type="region of interest" description="Disordered" evidence="1">
    <location>
        <begin position="30"/>
        <end position="62"/>
    </location>
</feature>
<reference evidence="2" key="1">
    <citation type="journal article" date="2014" name="Front. Microbiol.">
        <title>High frequency of phylogenetically diverse reductive dehalogenase-homologous genes in deep subseafloor sedimentary metagenomes.</title>
        <authorList>
            <person name="Kawai M."/>
            <person name="Futagami T."/>
            <person name="Toyoda A."/>
            <person name="Takaki Y."/>
            <person name="Nishi S."/>
            <person name="Hori S."/>
            <person name="Arai W."/>
            <person name="Tsubouchi T."/>
            <person name="Morono Y."/>
            <person name="Uchiyama I."/>
            <person name="Ito T."/>
            <person name="Fujiyama A."/>
            <person name="Inagaki F."/>
            <person name="Takami H."/>
        </authorList>
    </citation>
    <scope>NUCLEOTIDE SEQUENCE</scope>
    <source>
        <strain evidence="2">Expedition CK06-06</strain>
    </source>
</reference>
<proteinExistence type="predicted"/>
<comment type="caution">
    <text evidence="2">The sequence shown here is derived from an EMBL/GenBank/DDBJ whole genome shotgun (WGS) entry which is preliminary data.</text>
</comment>
<gene>
    <name evidence="2" type="ORF">S06H3_28887</name>
</gene>
<name>X1MK14_9ZZZZ</name>
<sequence length="62" mass="7292">MFNKHYDTWSTRQLNHTSKENLLVNQITLDWSTKSPQSRQPLEPSVTMPKETSKETSKEKKT</sequence>
<evidence type="ECO:0000256" key="1">
    <source>
        <dbReference type="SAM" id="MobiDB-lite"/>
    </source>
</evidence>
<evidence type="ECO:0000313" key="2">
    <source>
        <dbReference type="EMBL" id="GAI31618.1"/>
    </source>
</evidence>
<feature type="non-terminal residue" evidence="2">
    <location>
        <position position="62"/>
    </location>
</feature>